<organism evidence="5 6">
    <name type="scientific">Sorghum bicolor</name>
    <name type="common">Sorghum</name>
    <name type="synonym">Sorghum vulgare</name>
    <dbReference type="NCBI Taxonomy" id="4558"/>
    <lineage>
        <taxon>Eukaryota</taxon>
        <taxon>Viridiplantae</taxon>
        <taxon>Streptophyta</taxon>
        <taxon>Embryophyta</taxon>
        <taxon>Tracheophyta</taxon>
        <taxon>Spermatophyta</taxon>
        <taxon>Magnoliopsida</taxon>
        <taxon>Liliopsida</taxon>
        <taxon>Poales</taxon>
        <taxon>Poaceae</taxon>
        <taxon>PACMAD clade</taxon>
        <taxon>Panicoideae</taxon>
        <taxon>Andropogonodae</taxon>
        <taxon>Andropogoneae</taxon>
        <taxon>Sorghinae</taxon>
        <taxon>Sorghum</taxon>
    </lineage>
</organism>
<evidence type="ECO:0000313" key="6">
    <source>
        <dbReference type="Proteomes" id="UP000000768"/>
    </source>
</evidence>
<dbReference type="FunCoup" id="C5X0J6">
    <property type="interactions" value="302"/>
</dbReference>
<name>C5X0J6_SORBI</name>
<feature type="domain" description="ENT" evidence="4">
    <location>
        <begin position="17"/>
        <end position="104"/>
    </location>
</feature>
<proteinExistence type="predicted"/>
<feature type="region of interest" description="Disordered" evidence="3">
    <location>
        <begin position="568"/>
        <end position="599"/>
    </location>
</feature>
<dbReference type="InterPro" id="IPR005491">
    <property type="entry name" value="ENT_dom"/>
</dbReference>
<sequence>MEDSVQVACVIPSAADAAFQIYSLKRSAYAAVLRAFCAQSDILSRDKVRCLTELRNELKILQTEHAECLVKARSNKQIKSFSVGLHSKGNTCSTEVIKDFLGLACVLPDAGDTVFQIHCLERSAYASVLRAFCAVTNHLSLLQVKLLSQLKNELRISHSEHKEVLMKVSLNEHIKSLRKFSLANLSVVTKTNPAFDVHAVLHDKIGPTGQVCTSSTSCLSLIQQSSVSENSMSSTRDIGISDSSNGAEGPYFESHTVVSAKRLKTVNGHAPAYLKCGPSNQLRVAVSAVMVEKHSQLNAGQGPLSVDHTSQESGKRKTVVPEMSVSESLDVMDRKYEIEYQKPKNKDSDLEHGSEIIKLCLTASLLSKVERIFKENPDSANLEKAKLTLKAQEKDLLGALAKLSEVSYDVVYFGANHNHRSVNLNEHGDGKGDEAVLPKLVSSSDETLPGARLGDGGTENKVKIQGIASIIVPLSSDPHQWHCQPIPAPPGPATARGRVFRPWPADGRGADLHALGAVQENQVHGGADGADAGVRGALWVVHPQGWCGSCRCLLHPDQRPSARLQEMVKQQQVPRQDSTLCSAVAPPRSPGHHSAGTDD</sequence>
<dbReference type="Proteomes" id="UP000000768">
    <property type="component" value="Chromosome 1"/>
</dbReference>
<dbReference type="Gramene" id="EER94188">
    <property type="protein sequence ID" value="EER94188"/>
    <property type="gene ID" value="SORBI_3001G240400"/>
</dbReference>
<protein>
    <recommendedName>
        <fullName evidence="4">ENT domain-containing protein</fullName>
    </recommendedName>
</protein>
<dbReference type="SMART" id="SM01191">
    <property type="entry name" value="ENT"/>
    <property type="match status" value="2"/>
</dbReference>
<dbReference type="FunFam" id="1.10.1240.40:FF:000005">
    <property type="entry name" value="ENT domain containing protein, expressed"/>
    <property type="match status" value="1"/>
</dbReference>
<dbReference type="SUPFAM" id="SSF158639">
    <property type="entry name" value="ENT-like"/>
    <property type="match status" value="2"/>
</dbReference>
<evidence type="ECO:0000259" key="4">
    <source>
        <dbReference type="PROSITE" id="PS51138"/>
    </source>
</evidence>
<evidence type="ECO:0000256" key="1">
    <source>
        <dbReference type="ARBA" id="ARBA00004123"/>
    </source>
</evidence>
<feature type="domain" description="ENT" evidence="4">
    <location>
        <begin position="113"/>
        <end position="201"/>
    </location>
</feature>
<evidence type="ECO:0000256" key="2">
    <source>
        <dbReference type="ARBA" id="ARBA00023242"/>
    </source>
</evidence>
<comment type="subcellular location">
    <subcellularLocation>
        <location evidence="1">Nucleus</location>
    </subcellularLocation>
</comment>
<feature type="compositionally biased region" description="Polar residues" evidence="3">
    <location>
        <begin position="568"/>
        <end position="581"/>
    </location>
</feature>
<dbReference type="Pfam" id="PF03735">
    <property type="entry name" value="ENT"/>
    <property type="match status" value="2"/>
</dbReference>
<dbReference type="PROSITE" id="PS51138">
    <property type="entry name" value="ENT"/>
    <property type="match status" value="2"/>
</dbReference>
<feature type="region of interest" description="Disordered" evidence="3">
    <location>
        <begin position="299"/>
        <end position="324"/>
    </location>
</feature>
<dbReference type="GO" id="GO:0050832">
    <property type="term" value="P:defense response to fungus"/>
    <property type="evidence" value="ECO:0007669"/>
    <property type="project" value="InterPro"/>
</dbReference>
<dbReference type="InterPro" id="IPR033485">
    <property type="entry name" value="EMSY-LIKE_plant"/>
</dbReference>
<dbReference type="PANTHER" id="PTHR33432">
    <property type="entry name" value="PROTEIN EMSY-LIKE 4"/>
    <property type="match status" value="1"/>
</dbReference>
<dbReference type="Gene3D" id="1.10.1240.40">
    <property type="entry name" value="ENT domain"/>
    <property type="match status" value="2"/>
</dbReference>
<dbReference type="PANTHER" id="PTHR33432:SF22">
    <property type="entry name" value="OS10G0436850 PROTEIN"/>
    <property type="match status" value="1"/>
</dbReference>
<dbReference type="OrthoDB" id="1737049at2759"/>
<dbReference type="ExpressionAtlas" id="C5X0J6">
    <property type="expression patterns" value="baseline"/>
</dbReference>
<keyword evidence="6" id="KW-1185">Reference proteome</keyword>
<reference evidence="6" key="2">
    <citation type="journal article" date="2018" name="Plant J.">
        <title>The Sorghum bicolor reference genome: improved assembly, gene annotations, a transcriptome atlas, and signatures of genome organization.</title>
        <authorList>
            <person name="McCormick R.F."/>
            <person name="Truong S.K."/>
            <person name="Sreedasyam A."/>
            <person name="Jenkins J."/>
            <person name="Shu S."/>
            <person name="Sims D."/>
            <person name="Kennedy M."/>
            <person name="Amirebrahimi M."/>
            <person name="Weers B.D."/>
            <person name="McKinley B."/>
            <person name="Mattison A."/>
            <person name="Morishige D.T."/>
            <person name="Grimwood J."/>
            <person name="Schmutz J."/>
            <person name="Mullet J.E."/>
        </authorList>
    </citation>
    <scope>NUCLEOTIDE SEQUENCE [LARGE SCALE GENOMIC DNA]</scope>
    <source>
        <strain evidence="6">cv. BTx623</strain>
    </source>
</reference>
<gene>
    <name evidence="5" type="ORF">SORBI_3001G240400</name>
</gene>
<dbReference type="GO" id="GO:0005634">
    <property type="term" value="C:nucleus"/>
    <property type="evidence" value="ECO:0007669"/>
    <property type="project" value="UniProtKB-SubCell"/>
</dbReference>
<dbReference type="InterPro" id="IPR036142">
    <property type="entry name" value="ENT_dom-like_sf"/>
</dbReference>
<reference evidence="5 6" key="1">
    <citation type="journal article" date="2009" name="Nature">
        <title>The Sorghum bicolor genome and the diversification of grasses.</title>
        <authorList>
            <person name="Paterson A.H."/>
            <person name="Bowers J.E."/>
            <person name="Bruggmann R."/>
            <person name="Dubchak I."/>
            <person name="Grimwood J."/>
            <person name="Gundlach H."/>
            <person name="Haberer G."/>
            <person name="Hellsten U."/>
            <person name="Mitros T."/>
            <person name="Poliakov A."/>
            <person name="Schmutz J."/>
            <person name="Spannagl M."/>
            <person name="Tang H."/>
            <person name="Wang X."/>
            <person name="Wicker T."/>
            <person name="Bharti A.K."/>
            <person name="Chapman J."/>
            <person name="Feltus F.A."/>
            <person name="Gowik U."/>
            <person name="Grigoriev I.V."/>
            <person name="Lyons E."/>
            <person name="Maher C.A."/>
            <person name="Martis M."/>
            <person name="Narechania A."/>
            <person name="Otillar R.P."/>
            <person name="Penning B.W."/>
            <person name="Salamov A.A."/>
            <person name="Wang Y."/>
            <person name="Zhang L."/>
            <person name="Carpita N.C."/>
            <person name="Freeling M."/>
            <person name="Gingle A.R."/>
            <person name="Hash C.T."/>
            <person name="Keller B."/>
            <person name="Klein P."/>
            <person name="Kresovich S."/>
            <person name="McCann M.C."/>
            <person name="Ming R."/>
            <person name="Peterson D.G."/>
            <person name="Mehboob-ur-Rahman"/>
            <person name="Ware D."/>
            <person name="Westhoff P."/>
            <person name="Mayer K.F."/>
            <person name="Messing J."/>
            <person name="Rokhsar D.S."/>
        </authorList>
    </citation>
    <scope>NUCLEOTIDE SEQUENCE [LARGE SCALE GENOMIC DNA]</scope>
    <source>
        <strain evidence="6">cv. BTx623</strain>
    </source>
</reference>
<dbReference type="AlphaFoldDB" id="C5X0J6"/>
<keyword evidence="2" id="KW-0539">Nucleus</keyword>
<dbReference type="HOGENOM" id="CLU_009583_18_2_1"/>
<dbReference type="EMBL" id="CM000760">
    <property type="protein sequence ID" value="EER94188.2"/>
    <property type="molecule type" value="Genomic_DNA"/>
</dbReference>
<evidence type="ECO:0000256" key="3">
    <source>
        <dbReference type="SAM" id="MobiDB-lite"/>
    </source>
</evidence>
<accession>C5X0J6</accession>
<evidence type="ECO:0000313" key="5">
    <source>
        <dbReference type="EMBL" id="EER94188.2"/>
    </source>
</evidence>
<dbReference type="InParanoid" id="C5X0J6"/>